<reference evidence="1" key="2">
    <citation type="submission" date="2024-10" db="UniProtKB">
        <authorList>
            <consortium name="EnsemblProtists"/>
        </authorList>
    </citation>
    <scope>IDENTIFICATION</scope>
</reference>
<dbReference type="InterPro" id="IPR046341">
    <property type="entry name" value="SET_dom_sf"/>
</dbReference>
<dbReference type="GeneID" id="17268641"/>
<organism evidence="1 2">
    <name type="scientific">Emiliania huxleyi (strain CCMP1516)</name>
    <dbReference type="NCBI Taxonomy" id="280463"/>
    <lineage>
        <taxon>Eukaryota</taxon>
        <taxon>Haptista</taxon>
        <taxon>Haptophyta</taxon>
        <taxon>Prymnesiophyceae</taxon>
        <taxon>Isochrysidales</taxon>
        <taxon>Noelaerhabdaceae</taxon>
        <taxon>Emiliania</taxon>
    </lineage>
</organism>
<dbReference type="InterPro" id="IPR050600">
    <property type="entry name" value="SETD3_SETD6_MTase"/>
</dbReference>
<name>A0A0D3JHV9_EMIH1</name>
<dbReference type="PANTHER" id="PTHR13271">
    <property type="entry name" value="UNCHARACTERIZED PUTATIVE METHYLTRANSFERASE"/>
    <property type="match status" value="1"/>
</dbReference>
<evidence type="ECO:0000313" key="1">
    <source>
        <dbReference type="EnsemblProtists" id="EOD23094"/>
    </source>
</evidence>
<evidence type="ECO:0000313" key="2">
    <source>
        <dbReference type="Proteomes" id="UP000013827"/>
    </source>
</evidence>
<dbReference type="PaxDb" id="2903-EOD23094"/>
<dbReference type="GO" id="GO:0016279">
    <property type="term" value="F:protein-lysine N-methyltransferase activity"/>
    <property type="evidence" value="ECO:0007669"/>
    <property type="project" value="TreeGrafter"/>
</dbReference>
<dbReference type="RefSeq" id="XP_005775523.1">
    <property type="nucleotide sequence ID" value="XM_005775466.1"/>
</dbReference>
<sequence>MPSACQTASAPDCLTDWLERLIADTAFAIAKGVLPAERYVANTMPATPTDDTISDLLSNMVVDAGGHVGDICIRTNASGSRSVVATAPIAEGDKLLAVPRALILASSSYEELRVQLLLERRRSAMITLQPVGDESLAYLAARTRWSSWLRLLPPAHGLPMEWEEGLLASLGDALEASLRAERAELEQAFGRVDRSYVYYAGAALGAGEEVVVSYGCHDDAVLLACYGFVPPSNPHRRAPLALPLGEMPERRRRWLAEHQLISEHYLTADGPSWSLLAAARLREASEAEAGCLHAAVGWLDAALRLAEGEEGAAP</sequence>
<keyword evidence="2" id="KW-1185">Reference proteome</keyword>
<protein>
    <recommendedName>
        <fullName evidence="3">SET domain-containing protein</fullName>
    </recommendedName>
</protein>
<dbReference type="STRING" id="2903.R1EQG5"/>
<dbReference type="EnsemblProtists" id="EOD23094">
    <property type="protein sequence ID" value="EOD23094"/>
    <property type="gene ID" value="EMIHUDRAFT_195669"/>
</dbReference>
<proteinExistence type="predicted"/>
<reference evidence="2" key="1">
    <citation type="journal article" date="2013" name="Nature">
        <title>Pan genome of the phytoplankton Emiliania underpins its global distribution.</title>
        <authorList>
            <person name="Read B.A."/>
            <person name="Kegel J."/>
            <person name="Klute M.J."/>
            <person name="Kuo A."/>
            <person name="Lefebvre S.C."/>
            <person name="Maumus F."/>
            <person name="Mayer C."/>
            <person name="Miller J."/>
            <person name="Monier A."/>
            <person name="Salamov A."/>
            <person name="Young J."/>
            <person name="Aguilar M."/>
            <person name="Claverie J.M."/>
            <person name="Frickenhaus S."/>
            <person name="Gonzalez K."/>
            <person name="Herman E.K."/>
            <person name="Lin Y.C."/>
            <person name="Napier J."/>
            <person name="Ogata H."/>
            <person name="Sarno A.F."/>
            <person name="Shmutz J."/>
            <person name="Schroeder D."/>
            <person name="de Vargas C."/>
            <person name="Verret F."/>
            <person name="von Dassow P."/>
            <person name="Valentin K."/>
            <person name="Van de Peer Y."/>
            <person name="Wheeler G."/>
            <person name="Dacks J.B."/>
            <person name="Delwiche C.F."/>
            <person name="Dyhrman S.T."/>
            <person name="Glockner G."/>
            <person name="John U."/>
            <person name="Richards T."/>
            <person name="Worden A.Z."/>
            <person name="Zhang X."/>
            <person name="Grigoriev I.V."/>
            <person name="Allen A.E."/>
            <person name="Bidle K."/>
            <person name="Borodovsky M."/>
            <person name="Bowler C."/>
            <person name="Brownlee C."/>
            <person name="Cock J.M."/>
            <person name="Elias M."/>
            <person name="Gladyshev V.N."/>
            <person name="Groth M."/>
            <person name="Guda C."/>
            <person name="Hadaegh A."/>
            <person name="Iglesias-Rodriguez M.D."/>
            <person name="Jenkins J."/>
            <person name="Jones B.M."/>
            <person name="Lawson T."/>
            <person name="Leese F."/>
            <person name="Lindquist E."/>
            <person name="Lobanov A."/>
            <person name="Lomsadze A."/>
            <person name="Malik S.B."/>
            <person name="Marsh M.E."/>
            <person name="Mackinder L."/>
            <person name="Mock T."/>
            <person name="Mueller-Roeber B."/>
            <person name="Pagarete A."/>
            <person name="Parker M."/>
            <person name="Probert I."/>
            <person name="Quesneville H."/>
            <person name="Raines C."/>
            <person name="Rensing S.A."/>
            <person name="Riano-Pachon D.M."/>
            <person name="Richier S."/>
            <person name="Rokitta S."/>
            <person name="Shiraiwa Y."/>
            <person name="Soanes D.M."/>
            <person name="van der Giezen M."/>
            <person name="Wahlund T.M."/>
            <person name="Williams B."/>
            <person name="Wilson W."/>
            <person name="Wolfe G."/>
            <person name="Wurch L.L."/>
        </authorList>
    </citation>
    <scope>NUCLEOTIDE SEQUENCE</scope>
</reference>
<dbReference type="AlphaFoldDB" id="A0A0D3JHV9"/>
<evidence type="ECO:0008006" key="3">
    <source>
        <dbReference type="Google" id="ProtNLM"/>
    </source>
</evidence>
<accession>A0A0D3JHV9</accession>
<dbReference type="PANTHER" id="PTHR13271:SF140">
    <property type="entry name" value="SET DOMAIN-CONTAINING PROTEIN"/>
    <property type="match status" value="1"/>
</dbReference>
<dbReference type="Gene3D" id="3.90.1410.10">
    <property type="entry name" value="set domain protein methyltransferase, domain 1"/>
    <property type="match status" value="1"/>
</dbReference>
<dbReference type="Proteomes" id="UP000013827">
    <property type="component" value="Unassembled WGS sequence"/>
</dbReference>
<dbReference type="HOGENOM" id="CLU_886887_0_0_1"/>
<dbReference type="SUPFAM" id="SSF82199">
    <property type="entry name" value="SET domain"/>
    <property type="match status" value="1"/>
</dbReference>
<dbReference type="KEGG" id="ehx:EMIHUDRAFT_195669"/>